<sequence>MPPGPFLNSSGWSMDGLISRGSRFLKIPRISVSDKNLEVTIHTHESLGVPLVIEGMHEHRAWPTTIFNTQWLCENAQQHIQVRDVHNRCDLDVSFAEFMDHLESTEPYASVDGQLFEIARWYAKDMECPGEWKKWLETVSPVSHWLRPHGPADIMQNLPEGTRVETLMCYLGPGDTFTPFHKDLCASFGHNLMCYAKNGASAFWFMTETSDAWTMAMYLQSLGYELDLEEHAMSVKELAAAPCRIYITEQKAGDLVLVPPRSCHQVVNHGGLTMKMSWSRMTTNCAKIALHHELPIYRRVCRAETYRVKSTIHHTLRRNTALLEDLARTKGGSVGQCALQSPDYGAFRKQLANDVQASLELFLEIIRDEYHPDAEVLGRVVNDFNHNTYDTGGYPGFICDFCGSDIFVSSFWCKDCSLPAENSCGVSDGMHICPGCYAEGRSCRCGRLMDPVLCWPLRILYADYNRAVRALESIGVDKFRVIGDQLSQVLYFRPVATKVISLVHSTRITDNGVMGLFEAAIQKWRMEIS</sequence>
<evidence type="ECO:0000313" key="3">
    <source>
        <dbReference type="Proteomes" id="UP001201163"/>
    </source>
</evidence>
<comment type="caution">
    <text evidence="2">The sequence shown here is derived from an EMBL/GenBank/DDBJ whole genome shotgun (WGS) entry which is preliminary data.</text>
</comment>
<name>A0AAD4LLP9_9AGAM</name>
<accession>A0AAD4LLP9</accession>
<dbReference type="PROSITE" id="PS51184">
    <property type="entry name" value="JMJC"/>
    <property type="match status" value="1"/>
</dbReference>
<dbReference type="SUPFAM" id="SSF51197">
    <property type="entry name" value="Clavaminate synthase-like"/>
    <property type="match status" value="1"/>
</dbReference>
<dbReference type="Gene3D" id="2.60.120.650">
    <property type="entry name" value="Cupin"/>
    <property type="match status" value="1"/>
</dbReference>
<dbReference type="AlphaFoldDB" id="A0AAD4LLP9"/>
<dbReference type="Proteomes" id="UP001201163">
    <property type="component" value="Unassembled WGS sequence"/>
</dbReference>
<dbReference type="EMBL" id="JAKELL010000012">
    <property type="protein sequence ID" value="KAH8995393.1"/>
    <property type="molecule type" value="Genomic_DNA"/>
</dbReference>
<proteinExistence type="predicted"/>
<dbReference type="SMART" id="SM00558">
    <property type="entry name" value="JmjC"/>
    <property type="match status" value="1"/>
</dbReference>
<feature type="domain" description="JmjC" evidence="1">
    <location>
        <begin position="129"/>
        <end position="297"/>
    </location>
</feature>
<reference evidence="2" key="1">
    <citation type="submission" date="2022-01" db="EMBL/GenBank/DDBJ databases">
        <title>Comparative genomics reveals a dynamic genome evolution in the ectomycorrhizal milk-cap (Lactarius) mushrooms.</title>
        <authorList>
            <consortium name="DOE Joint Genome Institute"/>
            <person name="Lebreton A."/>
            <person name="Tang N."/>
            <person name="Kuo A."/>
            <person name="LaButti K."/>
            <person name="Drula E."/>
            <person name="Barry K."/>
            <person name="Clum A."/>
            <person name="Lipzen A."/>
            <person name="Mousain D."/>
            <person name="Ng V."/>
            <person name="Wang R."/>
            <person name="Wang X."/>
            <person name="Dai Y."/>
            <person name="Henrissat B."/>
            <person name="Grigoriev I.V."/>
            <person name="Guerin-Laguette A."/>
            <person name="Yu F."/>
            <person name="Martin F.M."/>
        </authorList>
    </citation>
    <scope>NUCLEOTIDE SEQUENCE</scope>
    <source>
        <strain evidence="2">QP</strain>
    </source>
</reference>
<dbReference type="Pfam" id="PF02373">
    <property type="entry name" value="JmjC"/>
    <property type="match status" value="1"/>
</dbReference>
<evidence type="ECO:0000313" key="2">
    <source>
        <dbReference type="EMBL" id="KAH8995393.1"/>
    </source>
</evidence>
<organism evidence="2 3">
    <name type="scientific">Lactarius akahatsu</name>
    <dbReference type="NCBI Taxonomy" id="416441"/>
    <lineage>
        <taxon>Eukaryota</taxon>
        <taxon>Fungi</taxon>
        <taxon>Dikarya</taxon>
        <taxon>Basidiomycota</taxon>
        <taxon>Agaricomycotina</taxon>
        <taxon>Agaricomycetes</taxon>
        <taxon>Russulales</taxon>
        <taxon>Russulaceae</taxon>
        <taxon>Lactarius</taxon>
    </lineage>
</organism>
<evidence type="ECO:0000259" key="1">
    <source>
        <dbReference type="PROSITE" id="PS51184"/>
    </source>
</evidence>
<dbReference type="InterPro" id="IPR003347">
    <property type="entry name" value="JmjC_dom"/>
</dbReference>
<gene>
    <name evidence="2" type="ORF">EDB92DRAFT_1794925</name>
</gene>
<protein>
    <recommendedName>
        <fullName evidence="1">JmjC domain-containing protein</fullName>
    </recommendedName>
</protein>
<keyword evidence="3" id="KW-1185">Reference proteome</keyword>